<evidence type="ECO:0000259" key="6">
    <source>
        <dbReference type="PROSITE" id="PS50928"/>
    </source>
</evidence>
<dbReference type="HOGENOM" id="CLU_376295_0_0_9"/>
<keyword evidence="5" id="KW-0813">Transport</keyword>
<dbReference type="CDD" id="cd06261">
    <property type="entry name" value="TM_PBP2"/>
    <property type="match status" value="1"/>
</dbReference>
<dbReference type="KEGG" id="aoe:Clos_2161"/>
<dbReference type="Gene3D" id="3.40.630.10">
    <property type="entry name" value="Zn peptidases"/>
    <property type="match status" value="1"/>
</dbReference>
<accession>A8MIR5</accession>
<comment type="subcellular location">
    <subcellularLocation>
        <location evidence="5">Cell membrane</location>
        <topology evidence="5">Multi-pass membrane protein</topology>
    </subcellularLocation>
    <subcellularLocation>
        <location evidence="1">Membrane</location>
        <topology evidence="1">Multi-pass membrane protein</topology>
    </subcellularLocation>
</comment>
<feature type="transmembrane region" description="Helical" evidence="5">
    <location>
        <begin position="269"/>
        <end position="290"/>
    </location>
</feature>
<dbReference type="PANTHER" id="PTHR43839:SF3">
    <property type="entry name" value="OLIGOPEPTIDE ABC TRANSPORTER, PERMEASE PROTEIN"/>
    <property type="match status" value="1"/>
</dbReference>
<keyword evidence="2 5" id="KW-0812">Transmembrane</keyword>
<evidence type="ECO:0000256" key="3">
    <source>
        <dbReference type="ARBA" id="ARBA00022989"/>
    </source>
</evidence>
<dbReference type="RefSeq" id="WP_012160006.1">
    <property type="nucleotide sequence ID" value="NC_009922.1"/>
</dbReference>
<evidence type="ECO:0000313" key="8">
    <source>
        <dbReference type="Proteomes" id="UP000000269"/>
    </source>
</evidence>
<dbReference type="Proteomes" id="UP000000269">
    <property type="component" value="Chromosome"/>
</dbReference>
<dbReference type="GO" id="GO:0005886">
    <property type="term" value="C:plasma membrane"/>
    <property type="evidence" value="ECO:0007669"/>
    <property type="project" value="UniProtKB-SubCell"/>
</dbReference>
<organism evidence="7 8">
    <name type="scientific">Alkaliphilus oremlandii (strain OhILAs)</name>
    <name type="common">Clostridium oremlandii (strain OhILAs)</name>
    <dbReference type="NCBI Taxonomy" id="350688"/>
    <lineage>
        <taxon>Bacteria</taxon>
        <taxon>Bacillati</taxon>
        <taxon>Bacillota</taxon>
        <taxon>Clostridia</taxon>
        <taxon>Peptostreptococcales</taxon>
        <taxon>Natronincolaceae</taxon>
        <taxon>Alkaliphilus</taxon>
    </lineage>
</organism>
<comment type="similarity">
    <text evidence="5">Belongs to the binding-protein-dependent transport system permease family.</text>
</comment>
<dbReference type="Pfam" id="PF04389">
    <property type="entry name" value="Peptidase_M28"/>
    <property type="match status" value="1"/>
</dbReference>
<dbReference type="STRING" id="350688.Clos_2161"/>
<reference evidence="8" key="1">
    <citation type="submission" date="2007-10" db="EMBL/GenBank/DDBJ databases">
        <title>Complete genome of Alkaliphilus oremlandii OhILAs.</title>
        <authorList>
            <person name="Copeland A."/>
            <person name="Lucas S."/>
            <person name="Lapidus A."/>
            <person name="Barry K."/>
            <person name="Detter J.C."/>
            <person name="Glavina del Rio T."/>
            <person name="Hammon N."/>
            <person name="Israni S."/>
            <person name="Dalin E."/>
            <person name="Tice H."/>
            <person name="Pitluck S."/>
            <person name="Chain P."/>
            <person name="Malfatti S."/>
            <person name="Shin M."/>
            <person name="Vergez L."/>
            <person name="Schmutz J."/>
            <person name="Larimer F."/>
            <person name="Land M."/>
            <person name="Hauser L."/>
            <person name="Kyrpides N."/>
            <person name="Mikhailova N."/>
            <person name="Stolz J.F."/>
            <person name="Dawson A."/>
            <person name="Fisher E."/>
            <person name="Crable B."/>
            <person name="Perera E."/>
            <person name="Lisak J."/>
            <person name="Ranganathan M."/>
            <person name="Basu P."/>
            <person name="Richardson P."/>
        </authorList>
    </citation>
    <scope>NUCLEOTIDE SEQUENCE [LARGE SCALE GENOMIC DNA]</scope>
    <source>
        <strain evidence="8">OhILAs</strain>
    </source>
</reference>
<evidence type="ECO:0000313" key="7">
    <source>
        <dbReference type="EMBL" id="ABW19697.1"/>
    </source>
</evidence>
<feature type="transmembrane region" description="Helical" evidence="5">
    <location>
        <begin position="82"/>
        <end position="107"/>
    </location>
</feature>
<dbReference type="AlphaFoldDB" id="A8MIR5"/>
<dbReference type="SUPFAM" id="SSF53187">
    <property type="entry name" value="Zn-dependent exopeptidases"/>
    <property type="match status" value="1"/>
</dbReference>
<dbReference type="SUPFAM" id="SSF161098">
    <property type="entry name" value="MetI-like"/>
    <property type="match status" value="1"/>
</dbReference>
<dbReference type="Gene3D" id="3.50.30.30">
    <property type="match status" value="1"/>
</dbReference>
<proteinExistence type="inferred from homology"/>
<dbReference type="Pfam" id="PF00528">
    <property type="entry name" value="BPD_transp_1"/>
    <property type="match status" value="1"/>
</dbReference>
<dbReference type="PROSITE" id="PS50928">
    <property type="entry name" value="ABC_TM1"/>
    <property type="match status" value="1"/>
</dbReference>
<dbReference type="Gene3D" id="1.10.3720.10">
    <property type="entry name" value="MetI-like"/>
    <property type="match status" value="1"/>
</dbReference>
<keyword evidence="3 5" id="KW-1133">Transmembrane helix</keyword>
<feature type="transmembrane region" description="Helical" evidence="5">
    <location>
        <begin position="204"/>
        <end position="229"/>
    </location>
</feature>
<evidence type="ECO:0000256" key="5">
    <source>
        <dbReference type="RuleBase" id="RU363032"/>
    </source>
</evidence>
<feature type="domain" description="ABC transmembrane type-1" evidence="6">
    <location>
        <begin position="80"/>
        <end position="290"/>
    </location>
</feature>
<keyword evidence="4 5" id="KW-0472">Membrane</keyword>
<evidence type="ECO:0000256" key="4">
    <source>
        <dbReference type="ARBA" id="ARBA00023136"/>
    </source>
</evidence>
<protein>
    <submittedName>
        <fullName evidence="7">Binding-protein-dependent transport systems inner membrane component</fullName>
    </submittedName>
</protein>
<feature type="transmembrane region" description="Helical" evidence="5">
    <location>
        <begin position="334"/>
        <end position="350"/>
    </location>
</feature>
<evidence type="ECO:0000256" key="1">
    <source>
        <dbReference type="ARBA" id="ARBA00004141"/>
    </source>
</evidence>
<keyword evidence="8" id="KW-1185">Reference proteome</keyword>
<dbReference type="PANTHER" id="PTHR43839">
    <property type="entry name" value="OPPC IN A BINDING PROTEIN-DEPENDENT TRANSPORT SYSTEM"/>
    <property type="match status" value="1"/>
</dbReference>
<feature type="transmembrane region" description="Helical" evidence="5">
    <location>
        <begin position="146"/>
        <end position="163"/>
    </location>
</feature>
<sequence>MGVFLLIVLFTVSFFPKLFTKIDPTTTTQFKLIKTTNENGFATTSIEGHPTKPDGENILGTDELGRDIYARLIYGTRTTLKAAILIVLFRLLIAVPMGLGAGIGVTMLSYIIRFFNTIFTAIPILFLSFFILNIKYITTLSVEKSTIVFAVVLSVLGWSKLARQIEEKASKIMNEEFIEGEIAVGKSKLQIAVQNMLPHLVPSLISFVFIEVGLVIFLLSQLSIFGIFIGPRMPVMPMEGTTPRWFSAVEPEWASMLSQMLLYNKIGKYWVGLYPALAFAVGILAFNLTGEGLKIEFEKRTSKAVSMIRNFGFIFSPRIYWLQLRRFKEYYKPVIMKTLSVIILLTYVYMPPPKSVYAFQMDEAISVLEELVKPEYEGRLAGHEGNYLAGEYIVSKLMEYGLEPYDGVHYVQNFPLIKDSWYENLYETAIVEDAMIHLKDSSGEIVTYQLHKDFEITTFSRRDIGKEDFMDGDGYISFNGVPINDVNEYVSMIKNGVDFTLIHVSNFKNTGYLLDEIFRRNTSEKLLSYISFATFEEYSPQIMPTFLRGNHIISAKGSLAEKLNSSNKYTVEVKIKPPKLSSNNGRNIFAVLPGADWDRPNDIEHKKEVIMIGASYDGTGILDGRASAIRASRAAMNLEIARVLSEIKEPLKKTIIFAFWDGETLSSAGSKHYNVYDRIFDQRYHEVYYFDIGYIGNDEVLGIDVKSTTLFKVDTYDMVKDIHKGLKGKKVKFVSRSPYSQSFYNIGENLYLKISAEGNANYFMDTDKDRVADINKKQMETMGQFFIDLITMNPHFK</sequence>
<dbReference type="GO" id="GO:0055085">
    <property type="term" value="P:transmembrane transport"/>
    <property type="evidence" value="ECO:0007669"/>
    <property type="project" value="InterPro"/>
</dbReference>
<evidence type="ECO:0000256" key="2">
    <source>
        <dbReference type="ARBA" id="ARBA00022692"/>
    </source>
</evidence>
<dbReference type="InterPro" id="IPR000515">
    <property type="entry name" value="MetI-like"/>
</dbReference>
<dbReference type="eggNOG" id="COG1173">
    <property type="taxonomic scope" value="Bacteria"/>
</dbReference>
<dbReference type="EMBL" id="CP000853">
    <property type="protein sequence ID" value="ABW19697.1"/>
    <property type="molecule type" value="Genomic_DNA"/>
</dbReference>
<dbReference type="InterPro" id="IPR007484">
    <property type="entry name" value="Peptidase_M28"/>
</dbReference>
<feature type="transmembrane region" description="Helical" evidence="5">
    <location>
        <begin position="114"/>
        <end position="134"/>
    </location>
</feature>
<gene>
    <name evidence="7" type="ordered locus">Clos_2161</name>
</gene>
<name>A8MIR5_ALKOO</name>
<dbReference type="InterPro" id="IPR035906">
    <property type="entry name" value="MetI-like_sf"/>
</dbReference>